<feature type="compositionally biased region" description="Basic and acidic residues" evidence="1">
    <location>
        <begin position="126"/>
        <end position="136"/>
    </location>
</feature>
<comment type="caution">
    <text evidence="2">The sequence shown here is derived from an EMBL/GenBank/DDBJ whole genome shotgun (WGS) entry which is preliminary data.</text>
</comment>
<sequence>MSFSGISAASQTSKASVTDTENVSPTTVKVSFGKGKTYIATVAESPIEGHDYDVTIKQSVITRFISFFQEMIDLHFGDEDAQTTKQKTFDKVANIAIKEYQSRVARPTSQTLSYVIPTPQPQHTLTHSEPRPELKHFPTAPSQSSAYRIQDIQGHSSSAASPQYHNEPKLNETPTFDDAVQDLQKDYSWIDLDSIANHQDVRMSKQLVSQALASSSLRPQEQFTQQEQNAIRLAGHQVMQAELARTFGNMYLTTNPSSVEATSVSLETQLSEVQQVVLSKQDFKNLKAFLNHDNKNMSYALGAFIHHRPDGKLNIDNYRDILKNPTTKPAMVIRECHKFLADKIQESKFQAEIEYAKQLSSPPTDMVDRVSPENRKNYNECMARIEHMIHSRNITRAEFIKKIKQAGFGEGIFAIESRVALKDQPWKTYDSFDPQSKVVRVHANVDKFNTERSALQLKILSETL</sequence>
<dbReference type="AlphaFoldDB" id="A0A3L8Q0F4"/>
<feature type="region of interest" description="Disordered" evidence="1">
    <location>
        <begin position="114"/>
        <end position="174"/>
    </location>
</feature>
<dbReference type="Proteomes" id="UP000281474">
    <property type="component" value="Unassembled WGS sequence"/>
</dbReference>
<protein>
    <submittedName>
        <fullName evidence="2">Uncharacterized protein</fullName>
    </submittedName>
</protein>
<proteinExistence type="predicted"/>
<feature type="region of interest" description="Disordered" evidence="1">
    <location>
        <begin position="1"/>
        <end position="20"/>
    </location>
</feature>
<organism evidence="2 3">
    <name type="scientific">Parashewanella curva</name>
    <dbReference type="NCBI Taxonomy" id="2338552"/>
    <lineage>
        <taxon>Bacteria</taxon>
        <taxon>Pseudomonadati</taxon>
        <taxon>Pseudomonadota</taxon>
        <taxon>Gammaproteobacteria</taxon>
        <taxon>Alteromonadales</taxon>
        <taxon>Shewanellaceae</taxon>
        <taxon>Parashewanella</taxon>
    </lineage>
</organism>
<evidence type="ECO:0000256" key="1">
    <source>
        <dbReference type="SAM" id="MobiDB-lite"/>
    </source>
</evidence>
<name>A0A3L8Q0F4_9GAMM</name>
<evidence type="ECO:0000313" key="3">
    <source>
        <dbReference type="Proteomes" id="UP000281474"/>
    </source>
</evidence>
<evidence type="ECO:0000313" key="2">
    <source>
        <dbReference type="EMBL" id="RLV61147.1"/>
    </source>
</evidence>
<accession>A0A3L8Q0F4</accession>
<gene>
    <name evidence="2" type="ORF">D5018_03360</name>
</gene>
<feature type="compositionally biased region" description="Polar residues" evidence="1">
    <location>
        <begin position="140"/>
        <end position="164"/>
    </location>
</feature>
<dbReference type="EMBL" id="QZEI01000006">
    <property type="protein sequence ID" value="RLV61147.1"/>
    <property type="molecule type" value="Genomic_DNA"/>
</dbReference>
<keyword evidence="3" id="KW-1185">Reference proteome</keyword>
<reference evidence="2 3" key="1">
    <citation type="submission" date="2018-09" db="EMBL/GenBank/DDBJ databases">
        <title>Phylogeny of the Shewanellaceae, and recommendation for two new genera, Pseudoshewanella and Parashewanella.</title>
        <authorList>
            <person name="Wang G."/>
        </authorList>
    </citation>
    <scope>NUCLEOTIDE SEQUENCE [LARGE SCALE GENOMIC DNA]</scope>
    <source>
        <strain evidence="2 3">C51</strain>
    </source>
</reference>